<organism evidence="7 8">
    <name type="scientific">Necator americanus</name>
    <name type="common">Human hookworm</name>
    <dbReference type="NCBI Taxonomy" id="51031"/>
    <lineage>
        <taxon>Eukaryota</taxon>
        <taxon>Metazoa</taxon>
        <taxon>Ecdysozoa</taxon>
        <taxon>Nematoda</taxon>
        <taxon>Chromadorea</taxon>
        <taxon>Rhabditida</taxon>
        <taxon>Rhabditina</taxon>
        <taxon>Rhabditomorpha</taxon>
        <taxon>Strongyloidea</taxon>
        <taxon>Ancylostomatidae</taxon>
        <taxon>Bunostominae</taxon>
        <taxon>Necator</taxon>
    </lineage>
</organism>
<dbReference type="SMART" id="SM01052">
    <property type="entry name" value="CAP_GLY"/>
    <property type="match status" value="1"/>
</dbReference>
<evidence type="ECO:0000259" key="6">
    <source>
        <dbReference type="PROSITE" id="PS50245"/>
    </source>
</evidence>
<accession>A0ABR1E6U7</accession>
<feature type="domain" description="CAP-Gly" evidence="6">
    <location>
        <begin position="173"/>
        <end position="215"/>
    </location>
</feature>
<name>A0ABR1E6U7_NECAM</name>
<dbReference type="InterPro" id="IPR029071">
    <property type="entry name" value="Ubiquitin-like_domsf"/>
</dbReference>
<evidence type="ECO:0000313" key="8">
    <source>
        <dbReference type="Proteomes" id="UP001303046"/>
    </source>
</evidence>
<dbReference type="PROSITE" id="PS50245">
    <property type="entry name" value="CAP_GLY_2"/>
    <property type="match status" value="1"/>
</dbReference>
<dbReference type="CDD" id="cd01789">
    <property type="entry name" value="Ubl_TBCB"/>
    <property type="match status" value="1"/>
</dbReference>
<comment type="similarity">
    <text evidence="4">Belongs to the TBCB family.</text>
</comment>
<sequence>MSEVYSVEISSNVSEFPYEKKFPSSFTLDELKKKLELIVGAVASSIKVELHDGEGKFVASLTDGSKTLKELGVKSGMRIHAIDVSGHNVELQDDSMVEKYAMSDDAYNARDDSVRTWKKKLLAQHANDDDNANSAPTENHLNEEAAKEIKVGDRCEVRVRGATTRRGIVSFKGETKFREGIWIGVTYDLPVGKNDGAVADVRYFQCADKHGGFVRPVDVFVGDYPPFPTEDDMEEI</sequence>
<dbReference type="InterPro" id="IPR036859">
    <property type="entry name" value="CAP-Gly_dom_sf"/>
</dbReference>
<dbReference type="Gene3D" id="3.10.20.90">
    <property type="entry name" value="Phosphatidylinositol 3-kinase Catalytic Subunit, Chain A, domain 1"/>
    <property type="match status" value="1"/>
</dbReference>
<gene>
    <name evidence="7" type="primary">Necator_chrV.g20726</name>
    <name evidence="7" type="ORF">RB195_015933</name>
</gene>
<dbReference type="Pfam" id="PF01302">
    <property type="entry name" value="CAP_GLY"/>
    <property type="match status" value="1"/>
</dbReference>
<dbReference type="InterPro" id="IPR000626">
    <property type="entry name" value="Ubiquitin-like_dom"/>
</dbReference>
<dbReference type="SUPFAM" id="SSF74924">
    <property type="entry name" value="Cap-Gly domain"/>
    <property type="match status" value="1"/>
</dbReference>
<dbReference type="SUPFAM" id="SSF54236">
    <property type="entry name" value="Ubiquitin-like"/>
    <property type="match status" value="1"/>
</dbReference>
<evidence type="ECO:0000256" key="1">
    <source>
        <dbReference type="ARBA" id="ARBA00004496"/>
    </source>
</evidence>
<dbReference type="EMBL" id="JAVFWL010000005">
    <property type="protein sequence ID" value="KAK6758414.1"/>
    <property type="molecule type" value="Genomic_DNA"/>
</dbReference>
<dbReference type="Gene3D" id="2.30.30.190">
    <property type="entry name" value="CAP Gly-rich-like domain"/>
    <property type="match status" value="1"/>
</dbReference>
<keyword evidence="3" id="KW-0143">Chaperone</keyword>
<comment type="subcellular location">
    <subcellularLocation>
        <location evidence="1">Cytoplasm</location>
    </subcellularLocation>
</comment>
<evidence type="ECO:0000256" key="2">
    <source>
        <dbReference type="ARBA" id="ARBA00022490"/>
    </source>
</evidence>
<comment type="caution">
    <text evidence="7">The sequence shown here is derived from an EMBL/GenBank/DDBJ whole genome shotgun (WGS) entry which is preliminary data.</text>
</comment>
<keyword evidence="8" id="KW-1185">Reference proteome</keyword>
<dbReference type="PANTHER" id="PTHR18916">
    <property type="entry name" value="DYNACTIN 1-RELATED MICROTUBULE-BINDING"/>
    <property type="match status" value="1"/>
</dbReference>
<protein>
    <recommendedName>
        <fullName evidence="6">CAP-Gly domain-containing protein</fullName>
    </recommendedName>
</protein>
<dbReference type="PROSITE" id="PS00845">
    <property type="entry name" value="CAP_GLY_1"/>
    <property type="match status" value="1"/>
</dbReference>
<dbReference type="InterPro" id="IPR045172">
    <property type="entry name" value="TBCB_Ubl"/>
</dbReference>
<evidence type="ECO:0000313" key="7">
    <source>
        <dbReference type="EMBL" id="KAK6758414.1"/>
    </source>
</evidence>
<dbReference type="Pfam" id="PF14560">
    <property type="entry name" value="Ubiquitin_2"/>
    <property type="match status" value="1"/>
</dbReference>
<proteinExistence type="inferred from homology"/>
<evidence type="ECO:0000256" key="3">
    <source>
        <dbReference type="ARBA" id="ARBA00023186"/>
    </source>
</evidence>
<evidence type="ECO:0000256" key="5">
    <source>
        <dbReference type="SAM" id="MobiDB-lite"/>
    </source>
</evidence>
<evidence type="ECO:0000256" key="4">
    <source>
        <dbReference type="ARBA" id="ARBA00025779"/>
    </source>
</evidence>
<dbReference type="PANTHER" id="PTHR18916:SF85">
    <property type="entry name" value="TUBULIN-FOLDING COFACTOR B"/>
    <property type="match status" value="1"/>
</dbReference>
<keyword evidence="2" id="KW-0963">Cytoplasm</keyword>
<reference evidence="7 8" key="1">
    <citation type="submission" date="2023-08" db="EMBL/GenBank/DDBJ databases">
        <title>A Necator americanus chromosomal reference genome.</title>
        <authorList>
            <person name="Ilik V."/>
            <person name="Petrzelkova K.J."/>
            <person name="Pardy F."/>
            <person name="Fuh T."/>
            <person name="Niatou-Singa F.S."/>
            <person name="Gouil Q."/>
            <person name="Baker L."/>
            <person name="Ritchie M.E."/>
            <person name="Jex A.R."/>
            <person name="Gazzola D."/>
            <person name="Li H."/>
            <person name="Toshio Fujiwara R."/>
            <person name="Zhan B."/>
            <person name="Aroian R.V."/>
            <person name="Pafco B."/>
            <person name="Schwarz E.M."/>
        </authorList>
    </citation>
    <scope>NUCLEOTIDE SEQUENCE [LARGE SCALE GENOMIC DNA]</scope>
    <source>
        <strain evidence="7 8">Aroian</strain>
        <tissue evidence="7">Whole animal</tissue>
    </source>
</reference>
<dbReference type="Proteomes" id="UP001303046">
    <property type="component" value="Unassembled WGS sequence"/>
</dbReference>
<dbReference type="InterPro" id="IPR000938">
    <property type="entry name" value="CAP-Gly_domain"/>
</dbReference>
<feature type="region of interest" description="Disordered" evidence="5">
    <location>
        <begin position="125"/>
        <end position="146"/>
    </location>
</feature>